<sequence length="97" mass="10394">MWCTTEHGRTVHPDDETHRSAGAGFPARVREGVVVGGGMSTDVEVGLVRGPDDRETWVALEFGAGRMVAIDTEAARVLGRLLCEDPEITAAFRNEAG</sequence>
<evidence type="ECO:0000256" key="1">
    <source>
        <dbReference type="SAM" id="MobiDB-lite"/>
    </source>
</evidence>
<feature type="region of interest" description="Disordered" evidence="1">
    <location>
        <begin position="1"/>
        <end position="24"/>
    </location>
</feature>
<reference evidence="2 3" key="1">
    <citation type="journal article" date="2016" name="Front. Microbiol.">
        <title>Genomic Resource of Rice Seed Associated Bacteria.</title>
        <authorList>
            <person name="Midha S."/>
            <person name="Bansal K."/>
            <person name="Sharma S."/>
            <person name="Kumar N."/>
            <person name="Patil P.P."/>
            <person name="Chaudhry V."/>
            <person name="Patil P.B."/>
        </authorList>
    </citation>
    <scope>NUCLEOTIDE SEQUENCE [LARGE SCALE GENOMIC DNA]</scope>
    <source>
        <strain evidence="2 3">RSA3</strain>
    </source>
</reference>
<evidence type="ECO:0000313" key="2">
    <source>
        <dbReference type="EMBL" id="KTS12900.1"/>
    </source>
</evidence>
<dbReference type="EMBL" id="LDRV01000041">
    <property type="protein sequence ID" value="KTS12900.1"/>
    <property type="molecule type" value="Genomic_DNA"/>
</dbReference>
<accession>A0A147F8I7</accession>
<evidence type="ECO:0000313" key="3">
    <source>
        <dbReference type="Proteomes" id="UP000072189"/>
    </source>
</evidence>
<name>A0A147F8I7_MICTE</name>
<feature type="compositionally biased region" description="Basic and acidic residues" evidence="1">
    <location>
        <begin position="1"/>
        <end position="19"/>
    </location>
</feature>
<protein>
    <submittedName>
        <fullName evidence="2">Uncharacterized protein</fullName>
    </submittedName>
</protein>
<dbReference type="AlphaFoldDB" id="A0A147F8I7"/>
<gene>
    <name evidence="2" type="ORF">RSA3_07355</name>
</gene>
<proteinExistence type="predicted"/>
<dbReference type="PATRIC" id="fig|2033.7.peg.2133"/>
<dbReference type="Proteomes" id="UP000072189">
    <property type="component" value="Unassembled WGS sequence"/>
</dbReference>
<comment type="caution">
    <text evidence="2">The sequence shown here is derived from an EMBL/GenBank/DDBJ whole genome shotgun (WGS) entry which is preliminary data.</text>
</comment>
<organism evidence="2 3">
    <name type="scientific">Microbacterium testaceum</name>
    <name type="common">Aureobacterium testaceum</name>
    <name type="synonym">Brevibacterium testaceum</name>
    <dbReference type="NCBI Taxonomy" id="2033"/>
    <lineage>
        <taxon>Bacteria</taxon>
        <taxon>Bacillati</taxon>
        <taxon>Actinomycetota</taxon>
        <taxon>Actinomycetes</taxon>
        <taxon>Micrococcales</taxon>
        <taxon>Microbacteriaceae</taxon>
        <taxon>Microbacterium</taxon>
    </lineage>
</organism>